<proteinExistence type="predicted"/>
<name>A0ABW8J6M6_9GAMM</name>
<reference evidence="2 3" key="1">
    <citation type="submission" date="2020-10" db="EMBL/GenBank/DDBJ databases">
        <title>Phylogeny of dyella-like bacteria.</title>
        <authorList>
            <person name="Fu J."/>
        </authorList>
    </citation>
    <scope>NUCLEOTIDE SEQUENCE [LARGE SCALE GENOMIC DNA]</scope>
    <source>
        <strain evidence="2 3">KACC 19113</strain>
    </source>
</reference>
<keyword evidence="3" id="KW-1185">Reference proteome</keyword>
<feature type="transmembrane region" description="Helical" evidence="1">
    <location>
        <begin position="35"/>
        <end position="57"/>
    </location>
</feature>
<evidence type="ECO:0000256" key="1">
    <source>
        <dbReference type="SAM" id="Phobius"/>
    </source>
</evidence>
<sequence>MVFLMALLGASPVLFATLVGGVVALVLWRCAPRPALLVLIACILQFAVTSFGAWLQGCWLPASRAAGEPIVHFAQLMGIWAMCSSILHGVVIGLLVWAAFAQRVRGIPPPMV</sequence>
<dbReference type="RefSeq" id="WP_404613348.1">
    <property type="nucleotide sequence ID" value="NZ_JADIKK010000008.1"/>
</dbReference>
<keyword evidence="1" id="KW-0812">Transmembrane</keyword>
<dbReference type="EMBL" id="JADIKK010000008">
    <property type="protein sequence ID" value="MFK2877215.1"/>
    <property type="molecule type" value="Genomic_DNA"/>
</dbReference>
<feature type="transmembrane region" description="Helical" evidence="1">
    <location>
        <begin position="77"/>
        <end position="101"/>
    </location>
</feature>
<organism evidence="2 3">
    <name type="scientific">Rhodanobacter hydrolyticus</name>
    <dbReference type="NCBI Taxonomy" id="2250595"/>
    <lineage>
        <taxon>Bacteria</taxon>
        <taxon>Pseudomonadati</taxon>
        <taxon>Pseudomonadota</taxon>
        <taxon>Gammaproteobacteria</taxon>
        <taxon>Lysobacterales</taxon>
        <taxon>Rhodanobacteraceae</taxon>
        <taxon>Rhodanobacter</taxon>
    </lineage>
</organism>
<keyword evidence="1" id="KW-0472">Membrane</keyword>
<accession>A0ABW8J6M6</accession>
<evidence type="ECO:0000313" key="2">
    <source>
        <dbReference type="EMBL" id="MFK2877215.1"/>
    </source>
</evidence>
<comment type="caution">
    <text evidence="2">The sequence shown here is derived from an EMBL/GenBank/DDBJ whole genome shotgun (WGS) entry which is preliminary data.</text>
</comment>
<keyword evidence="1" id="KW-1133">Transmembrane helix</keyword>
<feature type="transmembrane region" description="Helical" evidence="1">
    <location>
        <begin position="6"/>
        <end position="28"/>
    </location>
</feature>
<protein>
    <submittedName>
        <fullName evidence="2">Uncharacterized protein</fullName>
    </submittedName>
</protein>
<dbReference type="Proteomes" id="UP001620339">
    <property type="component" value="Unassembled WGS sequence"/>
</dbReference>
<gene>
    <name evidence="2" type="ORF">ISP25_09075</name>
</gene>
<evidence type="ECO:0000313" key="3">
    <source>
        <dbReference type="Proteomes" id="UP001620339"/>
    </source>
</evidence>